<dbReference type="EMBL" id="BSDY01000008">
    <property type="protein sequence ID" value="GLI56512.1"/>
    <property type="molecule type" value="Genomic_DNA"/>
</dbReference>
<keyword evidence="4" id="KW-0479">Metal-binding</keyword>
<dbReference type="InterPro" id="IPR038371">
    <property type="entry name" value="Cu_polyphenol_OxRdtase_sf"/>
</dbReference>
<dbReference type="RefSeq" id="WP_281835699.1">
    <property type="nucleotide sequence ID" value="NZ_BSDY01000008.1"/>
</dbReference>
<dbReference type="GO" id="GO:0017061">
    <property type="term" value="F:S-methyl-5-thioadenosine phosphorylase activity"/>
    <property type="evidence" value="ECO:0007669"/>
    <property type="project" value="UniProtKB-EC"/>
</dbReference>
<evidence type="ECO:0000256" key="9">
    <source>
        <dbReference type="ARBA" id="ARBA00049893"/>
    </source>
</evidence>
<comment type="caution">
    <text evidence="11">The sequence shown here is derived from an EMBL/GenBank/DDBJ whole genome shotgun (WGS) entry which is preliminary data.</text>
</comment>
<keyword evidence="5" id="KW-0378">Hydrolase</keyword>
<evidence type="ECO:0000256" key="10">
    <source>
        <dbReference type="RuleBase" id="RU361274"/>
    </source>
</evidence>
<keyword evidence="3" id="KW-0808">Transferase</keyword>
<dbReference type="Gene3D" id="3.60.140.10">
    <property type="entry name" value="CNF1/YfiH-like putative cysteine hydrolases"/>
    <property type="match status" value="1"/>
</dbReference>
<evidence type="ECO:0000256" key="4">
    <source>
        <dbReference type="ARBA" id="ARBA00022723"/>
    </source>
</evidence>
<comment type="similarity">
    <text evidence="2 10">Belongs to the purine nucleoside phosphorylase YfiH/LACC1 family.</text>
</comment>
<comment type="catalytic activity">
    <reaction evidence="8">
        <text>adenosine + phosphate = alpha-D-ribose 1-phosphate + adenine</text>
        <dbReference type="Rhea" id="RHEA:27642"/>
        <dbReference type="ChEBI" id="CHEBI:16335"/>
        <dbReference type="ChEBI" id="CHEBI:16708"/>
        <dbReference type="ChEBI" id="CHEBI:43474"/>
        <dbReference type="ChEBI" id="CHEBI:57720"/>
        <dbReference type="EC" id="2.4.2.1"/>
    </reaction>
    <physiologicalReaction direction="left-to-right" evidence="8">
        <dbReference type="Rhea" id="RHEA:27643"/>
    </physiologicalReaction>
</comment>
<reference evidence="11" key="1">
    <citation type="submission" date="2022-12" db="EMBL/GenBank/DDBJ databases">
        <title>Reference genome sequencing for broad-spectrum identification of bacterial and archaeal isolates by mass spectrometry.</title>
        <authorList>
            <person name="Sekiguchi Y."/>
            <person name="Tourlousse D.M."/>
        </authorList>
    </citation>
    <scope>NUCLEOTIDE SEQUENCE</scope>
    <source>
        <strain evidence="11">10succ1</strain>
    </source>
</reference>
<organism evidence="11 12">
    <name type="scientific">Propionigenium maris DSM 9537</name>
    <dbReference type="NCBI Taxonomy" id="1123000"/>
    <lineage>
        <taxon>Bacteria</taxon>
        <taxon>Fusobacteriati</taxon>
        <taxon>Fusobacteriota</taxon>
        <taxon>Fusobacteriia</taxon>
        <taxon>Fusobacteriales</taxon>
        <taxon>Fusobacteriaceae</taxon>
        <taxon>Propionigenium</taxon>
    </lineage>
</organism>
<dbReference type="Pfam" id="PF02578">
    <property type="entry name" value="Cu-oxidase_4"/>
    <property type="match status" value="1"/>
</dbReference>
<evidence type="ECO:0000256" key="7">
    <source>
        <dbReference type="ARBA" id="ARBA00047989"/>
    </source>
</evidence>
<evidence type="ECO:0000313" key="12">
    <source>
        <dbReference type="Proteomes" id="UP001144471"/>
    </source>
</evidence>
<keyword evidence="6" id="KW-0862">Zinc</keyword>
<dbReference type="PANTHER" id="PTHR30616:SF2">
    <property type="entry name" value="PURINE NUCLEOSIDE PHOSPHORYLASE LACC1"/>
    <property type="match status" value="1"/>
</dbReference>
<comment type="catalytic activity">
    <reaction evidence="7">
        <text>adenosine + H2O + H(+) = inosine + NH4(+)</text>
        <dbReference type="Rhea" id="RHEA:24408"/>
        <dbReference type="ChEBI" id="CHEBI:15377"/>
        <dbReference type="ChEBI" id="CHEBI:15378"/>
        <dbReference type="ChEBI" id="CHEBI:16335"/>
        <dbReference type="ChEBI" id="CHEBI:17596"/>
        <dbReference type="ChEBI" id="CHEBI:28938"/>
        <dbReference type="EC" id="3.5.4.4"/>
    </reaction>
    <physiologicalReaction direction="left-to-right" evidence="7">
        <dbReference type="Rhea" id="RHEA:24409"/>
    </physiologicalReaction>
</comment>
<dbReference type="PANTHER" id="PTHR30616">
    <property type="entry name" value="UNCHARACTERIZED PROTEIN YFIH"/>
    <property type="match status" value="1"/>
</dbReference>
<dbReference type="InterPro" id="IPR003730">
    <property type="entry name" value="Cu_polyphenol_OxRdtase"/>
</dbReference>
<protein>
    <recommendedName>
        <fullName evidence="10">Purine nucleoside phosphorylase</fullName>
    </recommendedName>
</protein>
<dbReference type="InterPro" id="IPR011324">
    <property type="entry name" value="Cytotoxic_necrot_fac-like_cat"/>
</dbReference>
<sequence>MFKDRGEYLVIEEFEELGVGTIFTDKNYGEVKEELFLSSDRLENQEKFLKRFGLEGRKLIYGSQVHSANVADIGETIENLPYPETDGFITARRDVVIFTQYADCLPIYFYSKEKEVIGLCHSGWQGSYLEIGVEALKKMTENYGCDVEEVIVALGIGIGICCYEVGDDFYEKFRLKYGEELLEGVFQRRDDRWYFDNTEFNYKLLLRAGVKKIYRDSRCTYCDERFHSYRREGKVSGRNGAFIYFKD</sequence>
<evidence type="ECO:0000256" key="1">
    <source>
        <dbReference type="ARBA" id="ARBA00000553"/>
    </source>
</evidence>
<evidence type="ECO:0000256" key="2">
    <source>
        <dbReference type="ARBA" id="ARBA00007353"/>
    </source>
</evidence>
<evidence type="ECO:0000256" key="5">
    <source>
        <dbReference type="ARBA" id="ARBA00022801"/>
    </source>
</evidence>
<dbReference type="SUPFAM" id="SSF64438">
    <property type="entry name" value="CNF1/YfiH-like putative cysteine hydrolases"/>
    <property type="match status" value="1"/>
</dbReference>
<evidence type="ECO:0000256" key="3">
    <source>
        <dbReference type="ARBA" id="ARBA00022679"/>
    </source>
</evidence>
<evidence type="ECO:0000256" key="8">
    <source>
        <dbReference type="ARBA" id="ARBA00048968"/>
    </source>
</evidence>
<dbReference type="GO" id="GO:0005507">
    <property type="term" value="F:copper ion binding"/>
    <property type="evidence" value="ECO:0007669"/>
    <property type="project" value="TreeGrafter"/>
</dbReference>
<evidence type="ECO:0000313" key="11">
    <source>
        <dbReference type="EMBL" id="GLI56512.1"/>
    </source>
</evidence>
<dbReference type="NCBIfam" id="TIGR00726">
    <property type="entry name" value="peptidoglycan editing factor PgeF"/>
    <property type="match status" value="1"/>
</dbReference>
<accession>A0A9W6GLM2</accession>
<evidence type="ECO:0000256" key="6">
    <source>
        <dbReference type="ARBA" id="ARBA00022833"/>
    </source>
</evidence>
<gene>
    <name evidence="11" type="ORF">PM10SUCC1_20260</name>
</gene>
<proteinExistence type="inferred from homology"/>
<dbReference type="AlphaFoldDB" id="A0A9W6GLM2"/>
<name>A0A9W6GLM2_9FUSO</name>
<keyword evidence="12" id="KW-1185">Reference proteome</keyword>
<comment type="catalytic activity">
    <reaction evidence="9">
        <text>S-methyl-5'-thioadenosine + phosphate = 5-(methylsulfanyl)-alpha-D-ribose 1-phosphate + adenine</text>
        <dbReference type="Rhea" id="RHEA:11852"/>
        <dbReference type="ChEBI" id="CHEBI:16708"/>
        <dbReference type="ChEBI" id="CHEBI:17509"/>
        <dbReference type="ChEBI" id="CHEBI:43474"/>
        <dbReference type="ChEBI" id="CHEBI:58533"/>
        <dbReference type="EC" id="2.4.2.28"/>
    </reaction>
    <physiologicalReaction direction="left-to-right" evidence="9">
        <dbReference type="Rhea" id="RHEA:11853"/>
    </physiologicalReaction>
</comment>
<dbReference type="GO" id="GO:0016787">
    <property type="term" value="F:hydrolase activity"/>
    <property type="evidence" value="ECO:0007669"/>
    <property type="project" value="UniProtKB-KW"/>
</dbReference>
<dbReference type="Proteomes" id="UP001144471">
    <property type="component" value="Unassembled WGS sequence"/>
</dbReference>
<comment type="catalytic activity">
    <reaction evidence="1">
        <text>inosine + phosphate = alpha-D-ribose 1-phosphate + hypoxanthine</text>
        <dbReference type="Rhea" id="RHEA:27646"/>
        <dbReference type="ChEBI" id="CHEBI:17368"/>
        <dbReference type="ChEBI" id="CHEBI:17596"/>
        <dbReference type="ChEBI" id="CHEBI:43474"/>
        <dbReference type="ChEBI" id="CHEBI:57720"/>
        <dbReference type="EC" id="2.4.2.1"/>
    </reaction>
    <physiologicalReaction direction="left-to-right" evidence="1">
        <dbReference type="Rhea" id="RHEA:27647"/>
    </physiologicalReaction>
</comment>
<dbReference type="CDD" id="cd16833">
    <property type="entry name" value="YfiH"/>
    <property type="match status" value="1"/>
</dbReference>